<gene>
    <name evidence="2" type="ORF">GSLYS_00004578001</name>
</gene>
<dbReference type="PANTHER" id="PTHR10658:SF11">
    <property type="entry name" value="VIBRATOR, ISOFORM B"/>
    <property type="match status" value="1"/>
</dbReference>
<dbReference type="EMBL" id="CAXITT010000069">
    <property type="protein sequence ID" value="CAL1530453.1"/>
    <property type="molecule type" value="Genomic_DNA"/>
</dbReference>
<sequence>SNEELQKREIDFVDIAIDPLPPKHYKENEDLTKFKSLKTNRGPLIKNWQAESSPVMCS</sequence>
<comment type="caution">
    <text evidence="2">The sequence shown here is derived from an EMBL/GenBank/DDBJ whole genome shotgun (WGS) entry which is preliminary data.</text>
</comment>
<dbReference type="GO" id="GO:0005548">
    <property type="term" value="F:phospholipid transporter activity"/>
    <property type="evidence" value="ECO:0007669"/>
    <property type="project" value="InterPro"/>
</dbReference>
<organism evidence="2 3">
    <name type="scientific">Lymnaea stagnalis</name>
    <name type="common">Great pond snail</name>
    <name type="synonym">Helix stagnalis</name>
    <dbReference type="NCBI Taxonomy" id="6523"/>
    <lineage>
        <taxon>Eukaryota</taxon>
        <taxon>Metazoa</taxon>
        <taxon>Spiralia</taxon>
        <taxon>Lophotrochozoa</taxon>
        <taxon>Mollusca</taxon>
        <taxon>Gastropoda</taxon>
        <taxon>Heterobranchia</taxon>
        <taxon>Euthyneura</taxon>
        <taxon>Panpulmonata</taxon>
        <taxon>Hygrophila</taxon>
        <taxon>Lymnaeoidea</taxon>
        <taxon>Lymnaeidae</taxon>
        <taxon>Lymnaea</taxon>
    </lineage>
</organism>
<evidence type="ECO:0000259" key="1">
    <source>
        <dbReference type="Pfam" id="PF02121"/>
    </source>
</evidence>
<reference evidence="2 3" key="1">
    <citation type="submission" date="2024-04" db="EMBL/GenBank/DDBJ databases">
        <authorList>
            <consortium name="Genoscope - CEA"/>
            <person name="William W."/>
        </authorList>
    </citation>
    <scope>NUCLEOTIDE SEQUENCE [LARGE SCALE GENOMIC DNA]</scope>
</reference>
<evidence type="ECO:0000313" key="2">
    <source>
        <dbReference type="EMBL" id="CAL1530453.1"/>
    </source>
</evidence>
<dbReference type="PANTHER" id="PTHR10658">
    <property type="entry name" value="PHOSPHATIDYLINOSITOL TRANSFER PROTEIN"/>
    <property type="match status" value="1"/>
</dbReference>
<dbReference type="Pfam" id="PF02121">
    <property type="entry name" value="IP_trans"/>
    <property type="match status" value="1"/>
</dbReference>
<dbReference type="AlphaFoldDB" id="A0AAV2HB13"/>
<keyword evidence="3" id="KW-1185">Reference proteome</keyword>
<feature type="domain" description="Phosphatidylinositol transfer protein N-terminal" evidence="1">
    <location>
        <begin position="2"/>
        <end position="58"/>
    </location>
</feature>
<dbReference type="InterPro" id="IPR055261">
    <property type="entry name" value="PI_transfer_N"/>
</dbReference>
<dbReference type="SUPFAM" id="SSF55961">
    <property type="entry name" value="Bet v1-like"/>
    <property type="match status" value="1"/>
</dbReference>
<name>A0AAV2HB13_LYMST</name>
<dbReference type="InterPro" id="IPR023393">
    <property type="entry name" value="START-like_dom_sf"/>
</dbReference>
<dbReference type="InterPro" id="IPR001666">
    <property type="entry name" value="PI_transfer"/>
</dbReference>
<feature type="non-terminal residue" evidence="2">
    <location>
        <position position="1"/>
    </location>
</feature>
<accession>A0AAV2HB13</accession>
<proteinExistence type="predicted"/>
<protein>
    <recommendedName>
        <fullName evidence="1">Phosphatidylinositol transfer protein N-terminal domain-containing protein</fullName>
    </recommendedName>
</protein>
<dbReference type="Gene3D" id="3.30.530.20">
    <property type="match status" value="1"/>
</dbReference>
<feature type="non-terminal residue" evidence="2">
    <location>
        <position position="58"/>
    </location>
</feature>
<dbReference type="Proteomes" id="UP001497497">
    <property type="component" value="Unassembled WGS sequence"/>
</dbReference>
<evidence type="ECO:0000313" key="3">
    <source>
        <dbReference type="Proteomes" id="UP001497497"/>
    </source>
</evidence>